<accession>A0A3A4RBH2</accession>
<reference evidence="1 2" key="1">
    <citation type="journal article" date="2017" name="ISME J.">
        <title>Energy and carbon metabolisms in a deep terrestrial subsurface fluid microbial community.</title>
        <authorList>
            <person name="Momper L."/>
            <person name="Jungbluth S.P."/>
            <person name="Lee M.D."/>
            <person name="Amend J.P."/>
        </authorList>
    </citation>
    <scope>NUCLEOTIDE SEQUENCE [LARGE SCALE GENOMIC DNA]</scope>
    <source>
        <strain evidence="1">SURF_26</strain>
    </source>
</reference>
<dbReference type="EMBL" id="QZJZ01000005">
    <property type="protein sequence ID" value="RJP62101.1"/>
    <property type="molecule type" value="Genomic_DNA"/>
</dbReference>
<name>A0A3A4RBH2_9BACT</name>
<protein>
    <submittedName>
        <fullName evidence="1">Uncharacterized protein</fullName>
    </submittedName>
</protein>
<proteinExistence type="predicted"/>
<evidence type="ECO:0000313" key="1">
    <source>
        <dbReference type="EMBL" id="RJP62101.1"/>
    </source>
</evidence>
<dbReference type="Proteomes" id="UP000266426">
    <property type="component" value="Unassembled WGS sequence"/>
</dbReference>
<organism evidence="1 2">
    <name type="scientific">Candidatus Auribacter fodinae</name>
    <dbReference type="NCBI Taxonomy" id="2093366"/>
    <lineage>
        <taxon>Bacteria</taxon>
        <taxon>Pseudomonadati</taxon>
        <taxon>Candidatus Auribacterota</taxon>
        <taxon>Candidatus Auribacteria</taxon>
        <taxon>Candidatus Auribacterales</taxon>
        <taxon>Candidatus Auribacteraceae</taxon>
        <taxon>Candidatus Auribacter</taxon>
    </lineage>
</organism>
<evidence type="ECO:0000313" key="2">
    <source>
        <dbReference type="Proteomes" id="UP000266426"/>
    </source>
</evidence>
<dbReference type="AlphaFoldDB" id="A0A3A4RBH2"/>
<gene>
    <name evidence="1" type="ORF">C4541_00780</name>
</gene>
<sequence>MNLRIYNILLIMAIWAVPTLWGCASPSALKGSLAGTVVYTDCPAAEAFEVAYEVMIGEGYTIDIKNSYNYLMRGMKYNLLDNKKQFYMHAQAVPQPAGSKIIIRTDDLHDSSPVWLPGYHTQFSDSVRDKITDILKQRGYVIQRI</sequence>
<comment type="caution">
    <text evidence="1">The sequence shown here is derived from an EMBL/GenBank/DDBJ whole genome shotgun (WGS) entry which is preliminary data.</text>
</comment>